<feature type="region of interest" description="Disordered" evidence="1">
    <location>
        <begin position="42"/>
        <end position="69"/>
    </location>
</feature>
<organism evidence="3 4">
    <name type="scientific">Paraburkholderia fungorum</name>
    <dbReference type="NCBI Taxonomy" id="134537"/>
    <lineage>
        <taxon>Bacteria</taxon>
        <taxon>Pseudomonadati</taxon>
        <taxon>Pseudomonadota</taxon>
        <taxon>Betaproteobacteria</taxon>
        <taxon>Burkholderiales</taxon>
        <taxon>Burkholderiaceae</taxon>
        <taxon>Paraburkholderia</taxon>
    </lineage>
</organism>
<name>A0A1H1JH36_9BURK</name>
<evidence type="ECO:0000313" key="3">
    <source>
        <dbReference type="EMBL" id="SDR49222.1"/>
    </source>
</evidence>
<evidence type="ECO:0000256" key="1">
    <source>
        <dbReference type="SAM" id="MobiDB-lite"/>
    </source>
</evidence>
<keyword evidence="4" id="KW-1185">Reference proteome</keyword>
<dbReference type="EMBL" id="FNKP01000003">
    <property type="protein sequence ID" value="SDR49222.1"/>
    <property type="molecule type" value="Genomic_DNA"/>
</dbReference>
<protein>
    <submittedName>
        <fullName evidence="3">Cysteine-rich CPCC</fullName>
    </submittedName>
</protein>
<accession>A0A1H1JH36</accession>
<sequence>MMQENESRLPCPCCESLTIGVRDDYEICPVCGWEDDPVQSGDPTFAGGANQSSLNEARKHWQTTKTKVD</sequence>
<proteinExistence type="predicted"/>
<gene>
    <name evidence="3" type="ORF">SAMN05443245_6368</name>
</gene>
<dbReference type="Pfam" id="PF14206">
    <property type="entry name" value="Cys_rich_CPCC"/>
    <property type="match status" value="1"/>
</dbReference>
<evidence type="ECO:0000313" key="4">
    <source>
        <dbReference type="Proteomes" id="UP000183487"/>
    </source>
</evidence>
<dbReference type="AlphaFoldDB" id="A0A1H1JH36"/>
<reference evidence="4" key="1">
    <citation type="submission" date="2016-10" db="EMBL/GenBank/DDBJ databases">
        <authorList>
            <person name="Varghese N."/>
            <person name="Submissions S."/>
        </authorList>
    </citation>
    <scope>NUCLEOTIDE SEQUENCE [LARGE SCALE GENOMIC DNA]</scope>
    <source>
        <strain evidence="4">GAS106B</strain>
    </source>
</reference>
<dbReference type="RefSeq" id="WP_074771574.1">
    <property type="nucleotide sequence ID" value="NZ_FNKP01000003.1"/>
</dbReference>
<evidence type="ECO:0000259" key="2">
    <source>
        <dbReference type="Pfam" id="PF14206"/>
    </source>
</evidence>
<dbReference type="Proteomes" id="UP000183487">
    <property type="component" value="Unassembled WGS sequence"/>
</dbReference>
<dbReference type="InterPro" id="IPR025983">
    <property type="entry name" value="Cys_rich_CPCC"/>
</dbReference>
<feature type="domain" description="Cysteine-rich CPCC" evidence="2">
    <location>
        <begin position="10"/>
        <end position="62"/>
    </location>
</feature>